<accession>B3E0L0</accession>
<evidence type="ECO:0000313" key="1">
    <source>
        <dbReference type="EMBL" id="ACD82764.1"/>
    </source>
</evidence>
<dbReference type="STRING" id="481448.Minf_0709"/>
<evidence type="ECO:0000313" key="2">
    <source>
        <dbReference type="Proteomes" id="UP000009149"/>
    </source>
</evidence>
<gene>
    <name evidence="1" type="ordered locus">Minf_0709</name>
</gene>
<dbReference type="HOGENOM" id="CLU_3154726_0_0_0"/>
<dbReference type="KEGG" id="min:Minf_0709"/>
<dbReference type="AlphaFoldDB" id="B3E0L0"/>
<protein>
    <submittedName>
        <fullName evidence="1">Uncharacterized protein</fullName>
    </submittedName>
</protein>
<dbReference type="Proteomes" id="UP000009149">
    <property type="component" value="Chromosome"/>
</dbReference>
<proteinExistence type="predicted"/>
<organism evidence="1 2">
    <name type="scientific">Methylacidiphilum infernorum (isolate V4)</name>
    <name type="common">Methylokorus infernorum (strain V4)</name>
    <dbReference type="NCBI Taxonomy" id="481448"/>
    <lineage>
        <taxon>Bacteria</taxon>
        <taxon>Pseudomonadati</taxon>
        <taxon>Verrucomicrobiota</taxon>
        <taxon>Methylacidiphilae</taxon>
        <taxon>Methylacidiphilales</taxon>
        <taxon>Methylacidiphilaceae</taxon>
        <taxon>Methylacidiphilum (ex Ratnadevi et al. 2023)</taxon>
    </lineage>
</organism>
<sequence>MSQKYRIVLTINKKFSNGKRENGFKKVFSVIYPFDTLKKRTREEKKFP</sequence>
<name>B3E0L0_METI4</name>
<dbReference type="EMBL" id="CP000975">
    <property type="protein sequence ID" value="ACD82764.1"/>
    <property type="molecule type" value="Genomic_DNA"/>
</dbReference>
<reference evidence="1 2" key="1">
    <citation type="journal article" date="2008" name="Biol. Direct">
        <title>Complete genome sequence of the extremely acidophilic methanotroph isolate V4, Methylacidiphilum infernorum, a representative of the bacterial phylum Verrucomicrobia.</title>
        <authorList>
            <person name="Hou S."/>
            <person name="Makarova K.S."/>
            <person name="Saw J.H."/>
            <person name="Senin P."/>
            <person name="Ly B.V."/>
            <person name="Zhou Z."/>
            <person name="Ren Y."/>
            <person name="Wang J."/>
            <person name="Galperin M.Y."/>
            <person name="Omelchenko M.V."/>
            <person name="Wolf Y.I."/>
            <person name="Yutin N."/>
            <person name="Koonin E.V."/>
            <person name="Stott M.B."/>
            <person name="Mountain B.W."/>
            <person name="Crowe M.A."/>
            <person name="Smirnova A.V."/>
            <person name="Dunfield P.F."/>
            <person name="Feng L."/>
            <person name="Wang L."/>
            <person name="Alam M."/>
        </authorList>
    </citation>
    <scope>NUCLEOTIDE SEQUENCE [LARGE SCALE GENOMIC DNA]</scope>
    <source>
        <strain evidence="2">Isolate V4</strain>
    </source>
</reference>